<accession>A0ABQ4MG90</accession>
<organism evidence="7 8">
    <name type="scientific">Paenibacillus vini</name>
    <dbReference type="NCBI Taxonomy" id="1476024"/>
    <lineage>
        <taxon>Bacteria</taxon>
        <taxon>Bacillati</taxon>
        <taxon>Bacillota</taxon>
        <taxon>Bacilli</taxon>
        <taxon>Bacillales</taxon>
        <taxon>Paenibacillaceae</taxon>
        <taxon>Paenibacillus</taxon>
    </lineage>
</organism>
<keyword evidence="4" id="KW-0788">Thiol protease</keyword>
<dbReference type="RefSeq" id="WP_211023221.1">
    <property type="nucleotide sequence ID" value="NZ_BOSL01000015.1"/>
</dbReference>
<protein>
    <recommendedName>
        <fullName evidence="6">Ribosomal processing cysteine protease Prp</fullName>
    </recommendedName>
</protein>
<dbReference type="PANTHER" id="PTHR39178">
    <property type="entry name" value="HYPOTHETICAL RIBOSOME-ASSOCIATED PROTEIN"/>
    <property type="match status" value="1"/>
</dbReference>
<dbReference type="SUPFAM" id="SSF118010">
    <property type="entry name" value="TM1457-like"/>
    <property type="match status" value="1"/>
</dbReference>
<evidence type="ECO:0000256" key="1">
    <source>
        <dbReference type="ARBA" id="ARBA00022517"/>
    </source>
</evidence>
<keyword evidence="1" id="KW-0690">Ribosome biogenesis</keyword>
<evidence type="ECO:0000256" key="5">
    <source>
        <dbReference type="ARBA" id="ARBA00044503"/>
    </source>
</evidence>
<dbReference type="EMBL" id="BOSL01000015">
    <property type="protein sequence ID" value="GIP54967.1"/>
    <property type="molecule type" value="Genomic_DNA"/>
</dbReference>
<name>A0ABQ4MG90_9BACL</name>
<dbReference type="CDD" id="cd16332">
    <property type="entry name" value="Prp-like"/>
    <property type="match status" value="1"/>
</dbReference>
<evidence type="ECO:0000256" key="4">
    <source>
        <dbReference type="ARBA" id="ARBA00022807"/>
    </source>
</evidence>
<comment type="similarity">
    <text evidence="5">Belongs to the Prp family.</text>
</comment>
<keyword evidence="8" id="KW-1185">Reference proteome</keyword>
<gene>
    <name evidence="7" type="ORF">J42TS3_40020</name>
</gene>
<dbReference type="Gene3D" id="3.30.70.1490">
    <property type="entry name" value="Cysteine protease Prp"/>
    <property type="match status" value="1"/>
</dbReference>
<sequence>MIIVSILRGRDNDITGFEVSGHAGYAESGQDIVCAGVSAVTVGTVNSIEALTGTVMDAEMKNGFLNAKLPGDVAPKAAEQVQLLLLSMVVMLQSIEGSYGSYIKIKDVII</sequence>
<evidence type="ECO:0000313" key="8">
    <source>
        <dbReference type="Proteomes" id="UP000679992"/>
    </source>
</evidence>
<dbReference type="Proteomes" id="UP000679992">
    <property type="component" value="Unassembled WGS sequence"/>
</dbReference>
<comment type="caution">
    <text evidence="7">The sequence shown here is derived from an EMBL/GenBank/DDBJ whole genome shotgun (WGS) entry which is preliminary data.</text>
</comment>
<evidence type="ECO:0000256" key="3">
    <source>
        <dbReference type="ARBA" id="ARBA00022801"/>
    </source>
</evidence>
<dbReference type="PANTHER" id="PTHR39178:SF1">
    <property type="entry name" value="RIBOSOMAL-PROCESSING CYSTEINE PROTEASE PRP"/>
    <property type="match status" value="1"/>
</dbReference>
<keyword evidence="3" id="KW-0378">Hydrolase</keyword>
<dbReference type="Pfam" id="PF04327">
    <property type="entry name" value="Peptidase_Prp"/>
    <property type="match status" value="1"/>
</dbReference>
<proteinExistence type="inferred from homology"/>
<evidence type="ECO:0000256" key="2">
    <source>
        <dbReference type="ARBA" id="ARBA00022670"/>
    </source>
</evidence>
<reference evidence="7 8" key="1">
    <citation type="submission" date="2021-03" db="EMBL/GenBank/DDBJ databases">
        <title>Antimicrobial resistance genes in bacteria isolated from Japanese honey, and their potential for conferring macrolide and lincosamide resistance in the American foulbrood pathogen Paenibacillus larvae.</title>
        <authorList>
            <person name="Okamoto M."/>
            <person name="Kumagai M."/>
            <person name="Kanamori H."/>
            <person name="Takamatsu D."/>
        </authorList>
    </citation>
    <scope>NUCLEOTIDE SEQUENCE [LARGE SCALE GENOMIC DNA]</scope>
    <source>
        <strain evidence="7 8">J42TS3</strain>
    </source>
</reference>
<dbReference type="InterPro" id="IPR007422">
    <property type="entry name" value="Peptidase_Prp"/>
</dbReference>
<dbReference type="InterPro" id="IPR036764">
    <property type="entry name" value="Peptidase_Prp_sf"/>
</dbReference>
<evidence type="ECO:0000256" key="6">
    <source>
        <dbReference type="ARBA" id="ARBA00044538"/>
    </source>
</evidence>
<keyword evidence="2" id="KW-0645">Protease</keyword>
<evidence type="ECO:0000313" key="7">
    <source>
        <dbReference type="EMBL" id="GIP54967.1"/>
    </source>
</evidence>